<keyword evidence="2" id="KW-1185">Reference proteome</keyword>
<reference evidence="1" key="1">
    <citation type="submission" date="2023-08" db="EMBL/GenBank/DDBJ databases">
        <authorList>
            <person name="Alioto T."/>
            <person name="Alioto T."/>
            <person name="Gomez Garrido J."/>
        </authorList>
    </citation>
    <scope>NUCLEOTIDE SEQUENCE</scope>
</reference>
<organism evidence="1 2">
    <name type="scientific">Octopus vulgaris</name>
    <name type="common">Common octopus</name>
    <dbReference type="NCBI Taxonomy" id="6645"/>
    <lineage>
        <taxon>Eukaryota</taxon>
        <taxon>Metazoa</taxon>
        <taxon>Spiralia</taxon>
        <taxon>Lophotrochozoa</taxon>
        <taxon>Mollusca</taxon>
        <taxon>Cephalopoda</taxon>
        <taxon>Coleoidea</taxon>
        <taxon>Octopodiformes</taxon>
        <taxon>Octopoda</taxon>
        <taxon>Incirrata</taxon>
        <taxon>Octopodidae</taxon>
        <taxon>Octopus</taxon>
    </lineage>
</organism>
<sequence length="83" mass="9820">MRWYGHTVRMTDKGTPKQLFNVCYGDNKHLLVTPRFGFRSLFLEDIFIKTTTTTTTTNSADSSERNRSRDQLRRFLFHLLCET</sequence>
<dbReference type="EMBL" id="OX597836">
    <property type="protein sequence ID" value="CAI9739371.1"/>
    <property type="molecule type" value="Genomic_DNA"/>
</dbReference>
<protein>
    <submittedName>
        <fullName evidence="1">Uncharacterized protein</fullName>
    </submittedName>
</protein>
<name>A0AA36FHM0_OCTVU</name>
<evidence type="ECO:0000313" key="1">
    <source>
        <dbReference type="EMBL" id="CAI9739371.1"/>
    </source>
</evidence>
<proteinExistence type="predicted"/>
<evidence type="ECO:0000313" key="2">
    <source>
        <dbReference type="Proteomes" id="UP001162480"/>
    </source>
</evidence>
<dbReference type="AlphaFoldDB" id="A0AA36FHM0"/>
<gene>
    <name evidence="1" type="ORF">OCTVUL_1B030029</name>
</gene>
<dbReference type="Proteomes" id="UP001162480">
    <property type="component" value="Chromosome 23"/>
</dbReference>
<accession>A0AA36FHM0</accession>